<feature type="region of interest" description="Disordered" evidence="1">
    <location>
        <begin position="687"/>
        <end position="727"/>
    </location>
</feature>
<organism evidence="2 3">
    <name type="scientific">Podospora pseudocomata</name>
    <dbReference type="NCBI Taxonomy" id="2093779"/>
    <lineage>
        <taxon>Eukaryota</taxon>
        <taxon>Fungi</taxon>
        <taxon>Dikarya</taxon>
        <taxon>Ascomycota</taxon>
        <taxon>Pezizomycotina</taxon>
        <taxon>Sordariomycetes</taxon>
        <taxon>Sordariomycetidae</taxon>
        <taxon>Sordariales</taxon>
        <taxon>Podosporaceae</taxon>
        <taxon>Podospora</taxon>
    </lineage>
</organism>
<evidence type="ECO:0000313" key="2">
    <source>
        <dbReference type="EMBL" id="KAK4654999.1"/>
    </source>
</evidence>
<dbReference type="EMBL" id="JAFFHA010000006">
    <property type="protein sequence ID" value="KAK4654999.1"/>
    <property type="molecule type" value="Genomic_DNA"/>
</dbReference>
<dbReference type="RefSeq" id="XP_062743974.1">
    <property type="nucleotide sequence ID" value="XM_062890009.1"/>
</dbReference>
<evidence type="ECO:0000256" key="1">
    <source>
        <dbReference type="SAM" id="MobiDB-lite"/>
    </source>
</evidence>
<dbReference type="GeneID" id="87909916"/>
<feature type="compositionally biased region" description="Polar residues" evidence="1">
    <location>
        <begin position="85"/>
        <end position="107"/>
    </location>
</feature>
<evidence type="ECO:0008006" key="4">
    <source>
        <dbReference type="Google" id="ProtNLM"/>
    </source>
</evidence>
<proteinExistence type="predicted"/>
<dbReference type="PANTHER" id="PTHR38166:SF1">
    <property type="entry name" value="C2H2-TYPE DOMAIN-CONTAINING PROTEIN"/>
    <property type="match status" value="1"/>
</dbReference>
<accession>A0ABR0GHE1</accession>
<dbReference type="PANTHER" id="PTHR38166">
    <property type="entry name" value="C2H2-TYPE DOMAIN-CONTAINING PROTEIN-RELATED"/>
    <property type="match status" value="1"/>
</dbReference>
<feature type="region of interest" description="Disordered" evidence="1">
    <location>
        <begin position="491"/>
        <end position="532"/>
    </location>
</feature>
<reference evidence="2 3" key="1">
    <citation type="journal article" date="2023" name="bioRxiv">
        <title>High-quality genome assemblies of four members of thePodospora anserinaspecies complex.</title>
        <authorList>
            <person name="Ament-Velasquez S.L."/>
            <person name="Vogan A.A."/>
            <person name="Wallerman O."/>
            <person name="Hartmann F."/>
            <person name="Gautier V."/>
            <person name="Silar P."/>
            <person name="Giraud T."/>
            <person name="Johannesson H."/>
        </authorList>
    </citation>
    <scope>NUCLEOTIDE SEQUENCE [LARGE SCALE GENOMIC DNA]</scope>
    <source>
        <strain evidence="2 3">CBS 415.72m</strain>
    </source>
</reference>
<evidence type="ECO:0000313" key="3">
    <source>
        <dbReference type="Proteomes" id="UP001323405"/>
    </source>
</evidence>
<feature type="compositionally biased region" description="Low complexity" evidence="1">
    <location>
        <begin position="23"/>
        <end position="49"/>
    </location>
</feature>
<dbReference type="Proteomes" id="UP001323405">
    <property type="component" value="Unassembled WGS sequence"/>
</dbReference>
<protein>
    <recommendedName>
        <fullName evidence="4">C2H2-type domain-containing protein</fullName>
    </recommendedName>
</protein>
<feature type="compositionally biased region" description="Polar residues" evidence="1">
    <location>
        <begin position="50"/>
        <end position="61"/>
    </location>
</feature>
<sequence>MPLPDSRSATPSQRSTPCSLRNTLLLSRTPPLHSSPLSRHSTSSTPSTSFNRTYGRQTPQEEPQVLSRAGLSRSWELSRPGSRMTRPSTAMTSRSYITTSPQPSSTMDGRICTKSPRLSVLERAQEARREEDALLIRAARRESLAHKLVPGRTTADGFWALTAEHPQRYTAAPRRLPGQDTSSWTIRPQQAGYQSFDVDVLATILEEKHNMDPERASRVMRIWDAVIKCLDEISSSLDASTRHLTCDPTKGMDGEVPPELQSPSSPARPSVRDLLSEHQDISEPAEDTAGPRYPCPFRKRNPVRFNIREHESCAKAPFSFTELRHHLASHHKQTFRPRQCRRCKVQFDSDMALLEHLMLPKDRICDVDSPKNLYDQEDGISPDVEKALHDPKQSSDSWTWESIWNLLFPCDTEIPDSDFHPIVELFEVDHAFDAEEQTLKKNLRDTLRLLLPQAGIDDQYCGFLSGQLDLVFQVHRASVMRQCLEHCGSTSHSAAPPLSSSSSDCTTTSTETDGSSYSSARRSSKRRSAGLSLLSPKSLSSTARIKTWKTFASTDEKGRVVDSKVTSMMESFGTTTRDPTSRESLDSAIGMSVTCCDLCNQDPCRCREVIMSCINASPTRFEEDRVGYWKMKELQEQEEQELQQQLRRQPVRALRRTGHINGLAKDLQNREPEREQDYWPLGKEALDGTDVQAKGGSDGGRVTPIDRVKDCASEGGHTEHSPQSFKQRVLRERHFSYVRGS</sequence>
<feature type="compositionally biased region" description="Polar residues" evidence="1">
    <location>
        <begin position="7"/>
        <end position="22"/>
    </location>
</feature>
<feature type="compositionally biased region" description="Basic and acidic residues" evidence="1">
    <location>
        <begin position="244"/>
        <end position="253"/>
    </location>
</feature>
<keyword evidence="3" id="KW-1185">Reference proteome</keyword>
<comment type="caution">
    <text evidence="2">The sequence shown here is derived from an EMBL/GenBank/DDBJ whole genome shotgun (WGS) entry which is preliminary data.</text>
</comment>
<feature type="compositionally biased region" description="Low complexity" evidence="1">
    <location>
        <begin position="491"/>
        <end position="521"/>
    </location>
</feature>
<feature type="region of interest" description="Disordered" evidence="1">
    <location>
        <begin position="1"/>
        <end position="111"/>
    </location>
</feature>
<gene>
    <name evidence="2" type="ORF">QC762_405570</name>
</gene>
<feature type="compositionally biased region" description="Basic and acidic residues" evidence="1">
    <location>
        <begin position="704"/>
        <end position="720"/>
    </location>
</feature>
<name>A0ABR0GHE1_9PEZI</name>
<feature type="compositionally biased region" description="Basic and acidic residues" evidence="1">
    <location>
        <begin position="270"/>
        <end position="281"/>
    </location>
</feature>
<feature type="region of interest" description="Disordered" evidence="1">
    <location>
        <begin position="244"/>
        <end position="295"/>
    </location>
</feature>